<accession>A0A9Q1BV49</accession>
<dbReference type="Gene3D" id="2.60.40.10">
    <property type="entry name" value="Immunoglobulins"/>
    <property type="match status" value="5"/>
</dbReference>
<evidence type="ECO:0000256" key="5">
    <source>
        <dbReference type="ARBA" id="ARBA00023136"/>
    </source>
</evidence>
<reference evidence="13" key="1">
    <citation type="submission" date="2021-10" db="EMBL/GenBank/DDBJ databases">
        <title>Tropical sea cucumber genome reveals ecological adaptation and Cuvierian tubules defense mechanism.</title>
        <authorList>
            <person name="Chen T."/>
        </authorList>
    </citation>
    <scope>NUCLEOTIDE SEQUENCE</scope>
    <source>
        <strain evidence="13">Nanhai2018</strain>
        <tissue evidence="13">Muscle</tissue>
    </source>
</reference>
<dbReference type="InterPro" id="IPR007110">
    <property type="entry name" value="Ig-like_dom"/>
</dbReference>
<dbReference type="Gene3D" id="2.60.120.200">
    <property type="match status" value="2"/>
</dbReference>
<evidence type="ECO:0000256" key="9">
    <source>
        <dbReference type="SAM" id="Phobius"/>
    </source>
</evidence>
<evidence type="ECO:0000256" key="10">
    <source>
        <dbReference type="SAM" id="SignalP"/>
    </source>
</evidence>
<feature type="domain" description="Ig-like" evidence="12">
    <location>
        <begin position="1391"/>
        <end position="1487"/>
    </location>
</feature>
<evidence type="ECO:0000256" key="6">
    <source>
        <dbReference type="ARBA" id="ARBA00023157"/>
    </source>
</evidence>
<organism evidence="13 14">
    <name type="scientific">Holothuria leucospilota</name>
    <name type="common">Black long sea cucumber</name>
    <name type="synonym">Mertensiothuria leucospilota</name>
    <dbReference type="NCBI Taxonomy" id="206669"/>
    <lineage>
        <taxon>Eukaryota</taxon>
        <taxon>Metazoa</taxon>
        <taxon>Echinodermata</taxon>
        <taxon>Eleutherozoa</taxon>
        <taxon>Echinozoa</taxon>
        <taxon>Holothuroidea</taxon>
        <taxon>Aspidochirotacea</taxon>
        <taxon>Aspidochirotida</taxon>
        <taxon>Holothuriidae</taxon>
        <taxon>Holothuria</taxon>
    </lineage>
</organism>
<dbReference type="SMART" id="SM00406">
    <property type="entry name" value="IGv"/>
    <property type="match status" value="1"/>
</dbReference>
<dbReference type="InterPro" id="IPR036179">
    <property type="entry name" value="Ig-like_dom_sf"/>
</dbReference>
<dbReference type="SUPFAM" id="SSF49785">
    <property type="entry name" value="Galactose-binding domain-like"/>
    <property type="match status" value="1"/>
</dbReference>
<feature type="domain" description="Ig-like" evidence="12">
    <location>
        <begin position="1721"/>
        <end position="1807"/>
    </location>
</feature>
<dbReference type="Proteomes" id="UP001152320">
    <property type="component" value="Chromosome 11"/>
</dbReference>
<dbReference type="CDD" id="cd00096">
    <property type="entry name" value="Ig"/>
    <property type="match status" value="1"/>
</dbReference>
<feature type="domain" description="Ig-like" evidence="12">
    <location>
        <begin position="1281"/>
        <end position="1388"/>
    </location>
</feature>
<dbReference type="InterPro" id="IPR003599">
    <property type="entry name" value="Ig_sub"/>
</dbReference>
<dbReference type="GO" id="GO:0005911">
    <property type="term" value="C:cell-cell junction"/>
    <property type="evidence" value="ECO:0007669"/>
    <property type="project" value="TreeGrafter"/>
</dbReference>
<evidence type="ECO:0000313" key="13">
    <source>
        <dbReference type="EMBL" id="KAJ8033230.1"/>
    </source>
</evidence>
<dbReference type="EMBL" id="JAIZAY010000011">
    <property type="protein sequence ID" value="KAJ8033230.1"/>
    <property type="molecule type" value="Genomic_DNA"/>
</dbReference>
<keyword evidence="7" id="KW-0325">Glycoprotein</keyword>
<evidence type="ECO:0000256" key="8">
    <source>
        <dbReference type="ARBA" id="ARBA00023319"/>
    </source>
</evidence>
<sequence>MNRFNAKGRQRCSAVQRVFVKSIILFGLATAAFACRAADENDYDVETHIWTEWYSNDDPVSDGEDYERKIDIYPRDSRCTGEPTDVQCRAKYSKINYDATGDVGVTCSTSDGLRCQNSAQGGGTCLDYEIRFQCQDAMPFAIPEYHFDFSGKANANDMDPVKCDSTGDTVFDRTNRLSGTLNDNRLFYLQDGPPNTDHSCTLWTGSTSVIDFLPLLDGICISEPLCCEEGFTLDFWAYTPALQGGYTSIFGTGGHADGRVGVAVQIRPFNSTSPTYLEFALRYTEAGGLPYHVILYMPEASLIGQWFHFTGVYDNSTRTACLYIDGQDSTTSGCKMDYLLNVAAVTTTNYDNMRLFDRVYANPVLSKRSPDAKLSDMKIYFSYMNAAEVAELHRRQTTGAHVHVYYIGLVSDPRYEDVVLECKAHGSEGDTIEFRWLTSSDGVEFIEIDPASASDVFVYNEDLMNNYQYVSRFHFINHISQTTKYACEGYDPATRRTSSQSFDLTFTSVETTWTPWMSSDSPDDDTNDIESLANIKMAYPQVCSEPLDVECRTLYNRDDFSSTGQTFLHSCTTTDGLHCVGSSQTGGRCFDYEVRFLCPGVNYRWTEWCDADDGGTSDDDETFTNHKSQGYASLCEFPLFAECRTVADVQWYDIANIQLQYPYICTKEGLYCNKDDNSGSCPDFKVRYACPYYPGTYPDYKWELGGRSLLTDEFPTDCGSLSEDTFLSTVPAASANGLSSVLASFISAPSSVEAHCSPILDGSMNLNLGNFISSCITDASLCADGATFTFWFQRRAVSGADIAYFISTGSQIETSKGLAFYQEPTDGNLTIRVKTRFKAWDAIVDKSEFPLNNWKHVIISITPFVGISYFIDGVLKGTVTEYSSSTFNIEYPSAKTTFILGAENENFAENGNAAFSDIRVYETALQESHVATFALCGEADGQVNVTLASTSHPLNPTRTLECRAWGFPAPTIEWLWLEDVGQPGLASTVSVGASTSESNSAVGCWKTSILTIPDYASSVYADKDIVCKATNDVEFDLQWIHVDPVEPCELSLGVSSGALLAIQFEDSLSGTLSEVPGLDGTFSWDDQSSSNLIIDLVVDHTIVGIALQLHQDPPGSAYAPSVDIDYEDDSETWQVYEAFTLETIDSSAASTQWFSFSSPQNTSKLRINPSTWSSDTQLRIDLYGCQVDDLPHELNLTGGYDYMTNTFTAVCTSSTYPAPTLTWQYSGGTPDPGRYSDDTNVGITLSTSTLEISPFEVGDDNITITCTSTSTQGVMVDSLVPGYGFTGSVVLTGPSSVAIGAPFTLTCDVSGDDMYNLDWYFQLDGVGIASLVIEDVPSGITLSDTSLLVPAGGTASLSFTTMESSYSGTYICSVNNGTNSDSIDASVYVIPGNVTIIGNTSAYDRTTNTFTLSCEFDYDGDYLNASWSVPNLVDEIFGNWSNSKLDIVSLGSSSSLTILSFNFSSDDGDYTCRGGTSGGGEVDYNFTIHYAFSGTISLNSSTTNIFYGDTVVVTASVQGDTVYHVAWYYAETNNSIETLITPSGNILLSDTNSLIGGGGIATLTIMDFTTGDDGVYTIVINNGSAEGGISLFGREPVGNITITGNSSNYQTDSNTYLLTCEFVYDGVWLNVSWIVPSSPDEIFSNYTDGKYEVISECCSSPATSSLLIYSFNYTIDDGIYQCQGYTSGGGSMVSFNHSIDYEFTGTVTLAVNDVVQYGQGTLVCQIEGDTIYNVEWQFIAEGSSIALPIVNSGTVWTSNSTQGIGTTSATSDFRIDSWPSENDGTYFCEVNQGSGQDSALVIGATLESISIMTSCNSSTDVCIVTCVVSYTSITPNITWNAPPIVSEISPGDVVGRISVSEESNPGEISSTLTITAADPTTDNINYTCRASLFDVYSLQNTTELFVPIANEASIVQLDGEYNGTLQQYWLQCTVTFTGIPPNISWITPAGDNVTETSTKFTVTEELNGNNITSVLLVNSSNFQQDDGIYTCQASQNNILKQSEDIGIFQAYSGPLTVSLTTSITLGDAVILECVAGDPDTAFDIQWYYTPDASPSTAQLITNSPLHDVTAWTNASYGLVSHLQVNLFSLKENGVYTCSVNGGSMEQNLTVEGTKGKRVETGTFYLFYFIIFLVCCFYKFWLLHDTIYLIATGILCCEVSKHSLPKMWCQSHFPSAFSPFLLSRRNFHFLRLQVFVSIVQLSCLYYLISQSCLTMLSFAKCCCGFFSRTSKPLAEKQFSLFRWDVRKISPSCG</sequence>
<keyword evidence="9" id="KW-0812">Transmembrane</keyword>
<dbReference type="InterPro" id="IPR008979">
    <property type="entry name" value="Galactose-bd-like_sf"/>
</dbReference>
<dbReference type="PANTHER" id="PTHR11640">
    <property type="entry name" value="NEPHRIN"/>
    <property type="match status" value="1"/>
</dbReference>
<evidence type="ECO:0000256" key="7">
    <source>
        <dbReference type="ARBA" id="ARBA00023180"/>
    </source>
</evidence>
<dbReference type="InterPro" id="IPR051275">
    <property type="entry name" value="Cell_adhesion_signaling"/>
</dbReference>
<dbReference type="Gene3D" id="2.60.120.260">
    <property type="entry name" value="Galactose-binding domain-like"/>
    <property type="match status" value="1"/>
</dbReference>
<dbReference type="GO" id="GO:0050839">
    <property type="term" value="F:cell adhesion molecule binding"/>
    <property type="evidence" value="ECO:0007669"/>
    <property type="project" value="TreeGrafter"/>
</dbReference>
<feature type="domain" description="Ig-like" evidence="12">
    <location>
        <begin position="959"/>
        <end position="1038"/>
    </location>
</feature>
<keyword evidence="4 10" id="KW-0732">Signal</keyword>
<feature type="chain" id="PRO_5040203409" evidence="10">
    <location>
        <begin position="35"/>
        <end position="2252"/>
    </location>
</feature>
<evidence type="ECO:0000259" key="12">
    <source>
        <dbReference type="PROSITE" id="PS50835"/>
    </source>
</evidence>
<feature type="domain" description="Ig-like" evidence="12">
    <location>
        <begin position="2014"/>
        <end position="2109"/>
    </location>
</feature>
<dbReference type="GO" id="GO:0098609">
    <property type="term" value="P:cell-cell adhesion"/>
    <property type="evidence" value="ECO:0007669"/>
    <property type="project" value="TreeGrafter"/>
</dbReference>
<dbReference type="InterPro" id="IPR013106">
    <property type="entry name" value="Ig_V-set"/>
</dbReference>
<dbReference type="Pfam" id="PF00754">
    <property type="entry name" value="F5_F8_type_C"/>
    <property type="match status" value="1"/>
</dbReference>
<keyword evidence="9" id="KW-1133">Transmembrane helix</keyword>
<protein>
    <submittedName>
        <fullName evidence="13">Titin</fullName>
    </submittedName>
</protein>
<evidence type="ECO:0000256" key="1">
    <source>
        <dbReference type="ARBA" id="ARBA00004479"/>
    </source>
</evidence>
<keyword evidence="6" id="KW-1015">Disulfide bond</keyword>
<evidence type="ECO:0000259" key="11">
    <source>
        <dbReference type="PROSITE" id="PS50022"/>
    </source>
</evidence>
<evidence type="ECO:0000256" key="3">
    <source>
        <dbReference type="ARBA" id="ARBA00022525"/>
    </source>
</evidence>
<feature type="domain" description="Ig-like" evidence="12">
    <location>
        <begin position="1596"/>
        <end position="1683"/>
    </location>
</feature>
<name>A0A9Q1BV49_HOLLE</name>
<dbReference type="GO" id="GO:0005886">
    <property type="term" value="C:plasma membrane"/>
    <property type="evidence" value="ECO:0007669"/>
    <property type="project" value="TreeGrafter"/>
</dbReference>
<dbReference type="Pfam" id="PF13330">
    <property type="entry name" value="Mucin2_WxxW"/>
    <property type="match status" value="3"/>
</dbReference>
<feature type="transmembrane region" description="Helical" evidence="9">
    <location>
        <begin position="2123"/>
        <end position="2141"/>
    </location>
</feature>
<dbReference type="InterPro" id="IPR013320">
    <property type="entry name" value="ConA-like_dom_sf"/>
</dbReference>
<comment type="caution">
    <text evidence="13">The sequence shown here is derived from an EMBL/GenBank/DDBJ whole genome shotgun (WGS) entry which is preliminary data.</text>
</comment>
<dbReference type="InterPro" id="IPR000421">
    <property type="entry name" value="FA58C"/>
</dbReference>
<feature type="transmembrane region" description="Helical" evidence="9">
    <location>
        <begin position="2188"/>
        <end position="2207"/>
    </location>
</feature>
<feature type="domain" description="Ig-like" evidence="12">
    <location>
        <begin position="1205"/>
        <end position="1277"/>
    </location>
</feature>
<evidence type="ECO:0000313" key="14">
    <source>
        <dbReference type="Proteomes" id="UP001152320"/>
    </source>
</evidence>
<dbReference type="SMART" id="SM00409">
    <property type="entry name" value="IG"/>
    <property type="match status" value="5"/>
</dbReference>
<dbReference type="SMART" id="SM00408">
    <property type="entry name" value="IGc2"/>
    <property type="match status" value="7"/>
</dbReference>
<dbReference type="SUPFAM" id="SSF48726">
    <property type="entry name" value="Immunoglobulin"/>
    <property type="match status" value="6"/>
</dbReference>
<evidence type="ECO:0000256" key="4">
    <source>
        <dbReference type="ARBA" id="ARBA00022729"/>
    </source>
</evidence>
<dbReference type="PROSITE" id="PS50022">
    <property type="entry name" value="FA58C_3"/>
    <property type="match status" value="1"/>
</dbReference>
<dbReference type="PANTHER" id="PTHR11640:SF31">
    <property type="entry name" value="IRREGULAR CHIASM C-ROUGHEST PROTEIN-RELATED"/>
    <property type="match status" value="1"/>
</dbReference>
<gene>
    <name evidence="13" type="ORF">HOLleu_23403</name>
</gene>
<dbReference type="PROSITE" id="PS51257">
    <property type="entry name" value="PROKAR_LIPOPROTEIN"/>
    <property type="match status" value="1"/>
</dbReference>
<dbReference type="OrthoDB" id="9929167at2759"/>
<keyword evidence="3" id="KW-0964">Secreted</keyword>
<dbReference type="SUPFAM" id="SSF49899">
    <property type="entry name" value="Concanavalin A-like lectins/glucanases"/>
    <property type="match status" value="2"/>
</dbReference>
<feature type="domain" description="F5/8 type C" evidence="11">
    <location>
        <begin position="1048"/>
        <end position="1185"/>
    </location>
</feature>
<evidence type="ECO:0000256" key="2">
    <source>
        <dbReference type="ARBA" id="ARBA00004613"/>
    </source>
</evidence>
<dbReference type="Pfam" id="PF13385">
    <property type="entry name" value="Laminin_G_3"/>
    <property type="match status" value="2"/>
</dbReference>
<dbReference type="PROSITE" id="PS50835">
    <property type="entry name" value="IG_LIKE"/>
    <property type="match status" value="9"/>
</dbReference>
<feature type="signal peptide" evidence="10">
    <location>
        <begin position="1"/>
        <end position="34"/>
    </location>
</feature>
<keyword evidence="5 9" id="KW-0472">Membrane</keyword>
<proteinExistence type="predicted"/>
<comment type="subcellular location">
    <subcellularLocation>
        <location evidence="1">Membrane</location>
        <topology evidence="1">Single-pass type I membrane protein</topology>
    </subcellularLocation>
    <subcellularLocation>
        <location evidence="2">Secreted</location>
    </subcellularLocation>
</comment>
<dbReference type="InterPro" id="IPR013783">
    <property type="entry name" value="Ig-like_fold"/>
</dbReference>
<keyword evidence="8" id="KW-0393">Immunoglobulin domain</keyword>
<dbReference type="InterPro" id="IPR003598">
    <property type="entry name" value="Ig_sub2"/>
</dbReference>
<dbReference type="GO" id="GO:0005576">
    <property type="term" value="C:extracellular region"/>
    <property type="evidence" value="ECO:0007669"/>
    <property type="project" value="UniProtKB-SubCell"/>
</dbReference>
<dbReference type="InterPro" id="IPR025155">
    <property type="entry name" value="WxxW_domain"/>
</dbReference>
<feature type="domain" description="Ig-like" evidence="12">
    <location>
        <begin position="1907"/>
        <end position="2006"/>
    </location>
</feature>
<keyword evidence="14" id="KW-1185">Reference proteome</keyword>
<feature type="domain" description="Ig-like" evidence="12">
    <location>
        <begin position="1824"/>
        <end position="1905"/>
    </location>
</feature>